<name>A0A497JI88_9ARCH</name>
<gene>
    <name evidence="1" type="ORF">DRO04_00065</name>
</gene>
<dbReference type="EMBL" id="QMWP01000001">
    <property type="protein sequence ID" value="RLG71289.1"/>
    <property type="molecule type" value="Genomic_DNA"/>
</dbReference>
<evidence type="ECO:0000313" key="2">
    <source>
        <dbReference type="Proteomes" id="UP000278031"/>
    </source>
</evidence>
<dbReference type="Proteomes" id="UP000278031">
    <property type="component" value="Unassembled WGS sequence"/>
</dbReference>
<accession>A0A497JI88</accession>
<organism evidence="1 2">
    <name type="scientific">Candidatus Iainarchaeum sp</name>
    <dbReference type="NCBI Taxonomy" id="3101447"/>
    <lineage>
        <taxon>Archaea</taxon>
        <taxon>Candidatus Iainarchaeota</taxon>
        <taxon>Candidatus Iainarchaeia</taxon>
        <taxon>Candidatus Iainarchaeales</taxon>
        <taxon>Candidatus Iainarchaeaceae</taxon>
        <taxon>Candidatus Iainarchaeum</taxon>
    </lineage>
</organism>
<comment type="caution">
    <text evidence="1">The sequence shown here is derived from an EMBL/GenBank/DDBJ whole genome shotgun (WGS) entry which is preliminary data.</text>
</comment>
<evidence type="ECO:0000313" key="1">
    <source>
        <dbReference type="EMBL" id="RLG71289.1"/>
    </source>
</evidence>
<proteinExistence type="predicted"/>
<reference evidence="1 2" key="1">
    <citation type="submission" date="2018-06" db="EMBL/GenBank/DDBJ databases">
        <title>Extensive metabolic versatility and redundancy in microbially diverse, dynamic hydrothermal sediments.</title>
        <authorList>
            <person name="Dombrowski N."/>
            <person name="Teske A."/>
            <person name="Baker B.J."/>
        </authorList>
    </citation>
    <scope>NUCLEOTIDE SEQUENCE [LARGE SCALE GENOMIC DNA]</scope>
    <source>
        <strain evidence="1">B51_G17</strain>
    </source>
</reference>
<protein>
    <submittedName>
        <fullName evidence="1">Uncharacterized protein</fullName>
    </submittedName>
</protein>
<sequence>MEAEVVNKVIRIQFGQKCMVVEWAQPCFSRTILPYNSIGLVCESGTEVNLYFKNDCLAVRIQSENTEIYIDGVRASLNELMDRIYRVLEDM</sequence>
<dbReference type="AlphaFoldDB" id="A0A497JI88"/>